<protein>
    <submittedName>
        <fullName evidence="2">Uncharacterized protein</fullName>
    </submittedName>
</protein>
<dbReference type="OrthoDB" id="2845482at2"/>
<feature type="transmembrane region" description="Helical" evidence="1">
    <location>
        <begin position="65"/>
        <end position="83"/>
    </location>
</feature>
<organism evidence="2 3">
    <name type="scientific">Paraliobacillus ryukyuensis</name>
    <dbReference type="NCBI Taxonomy" id="200904"/>
    <lineage>
        <taxon>Bacteria</taxon>
        <taxon>Bacillati</taxon>
        <taxon>Bacillota</taxon>
        <taxon>Bacilli</taxon>
        <taxon>Bacillales</taxon>
        <taxon>Bacillaceae</taxon>
        <taxon>Paraliobacillus</taxon>
    </lineage>
</organism>
<keyword evidence="1" id="KW-0472">Membrane</keyword>
<evidence type="ECO:0000313" key="3">
    <source>
        <dbReference type="Proteomes" id="UP000252254"/>
    </source>
</evidence>
<dbReference type="Proteomes" id="UP000252254">
    <property type="component" value="Unassembled WGS sequence"/>
</dbReference>
<dbReference type="EMBL" id="QNRI01000002">
    <property type="protein sequence ID" value="RBP00309.1"/>
    <property type="molecule type" value="Genomic_DNA"/>
</dbReference>
<evidence type="ECO:0000313" key="2">
    <source>
        <dbReference type="EMBL" id="RBP00309.1"/>
    </source>
</evidence>
<keyword evidence="3" id="KW-1185">Reference proteome</keyword>
<evidence type="ECO:0000256" key="1">
    <source>
        <dbReference type="SAM" id="Phobius"/>
    </source>
</evidence>
<dbReference type="STRING" id="200904.GCA_900168775_00342"/>
<proteinExistence type="predicted"/>
<keyword evidence="1" id="KW-0812">Transmembrane</keyword>
<keyword evidence="1" id="KW-1133">Transmembrane helix</keyword>
<feature type="transmembrane region" description="Helical" evidence="1">
    <location>
        <begin position="30"/>
        <end position="53"/>
    </location>
</feature>
<feature type="transmembrane region" description="Helical" evidence="1">
    <location>
        <begin position="133"/>
        <end position="154"/>
    </location>
</feature>
<comment type="caution">
    <text evidence="2">The sequence shown here is derived from an EMBL/GenBank/DDBJ whole genome shotgun (WGS) entry which is preliminary data.</text>
</comment>
<name>A0A366EFW0_9BACI</name>
<feature type="transmembrane region" description="Helical" evidence="1">
    <location>
        <begin position="95"/>
        <end position="113"/>
    </location>
</feature>
<reference evidence="2 3" key="1">
    <citation type="submission" date="2018-06" db="EMBL/GenBank/DDBJ databases">
        <title>Genomic Encyclopedia of Type Strains, Phase IV (KMG-IV): sequencing the most valuable type-strain genomes for metagenomic binning, comparative biology and taxonomic classification.</title>
        <authorList>
            <person name="Goeker M."/>
        </authorList>
    </citation>
    <scope>NUCLEOTIDE SEQUENCE [LARGE SCALE GENOMIC DNA]</scope>
    <source>
        <strain evidence="2 3">DSM 15140</strain>
    </source>
</reference>
<accession>A0A366EFW0</accession>
<dbReference type="AlphaFoldDB" id="A0A366EFW0"/>
<dbReference type="RefSeq" id="WP_113866963.1">
    <property type="nucleotide sequence ID" value="NZ_BAABQN010000002.1"/>
</dbReference>
<sequence>MKKEGLSVDRKNFRKQLQKTGFPYYKTIRFVWSVLFTTLVLTFISYTLMEYYFPLNENSLSIGDYFYMVAFVGVLTGVGETLYESISSQFNVNKWLINPWTVFMIPSLLDSALKTPLLFENPKQYQNGLWLDLYAAPIGAFIYLIFRYLFNLIFSRFKKER</sequence>
<gene>
    <name evidence="2" type="ORF">DES48_10270</name>
</gene>